<organism evidence="1 2">
    <name type="scientific">Oryza sativa subsp. japonica</name>
    <name type="common">Rice</name>
    <dbReference type="NCBI Taxonomy" id="39947"/>
    <lineage>
        <taxon>Eukaryota</taxon>
        <taxon>Viridiplantae</taxon>
        <taxon>Streptophyta</taxon>
        <taxon>Embryophyta</taxon>
        <taxon>Tracheophyta</taxon>
        <taxon>Spermatophyta</taxon>
        <taxon>Magnoliopsida</taxon>
        <taxon>Liliopsida</taxon>
        <taxon>Poales</taxon>
        <taxon>Poaceae</taxon>
        <taxon>BOP clade</taxon>
        <taxon>Oryzoideae</taxon>
        <taxon>Oryzeae</taxon>
        <taxon>Oryzinae</taxon>
        <taxon>Oryza</taxon>
        <taxon>Oryza sativa</taxon>
    </lineage>
</organism>
<sequence length="52" mass="6063">RPLQSTSVGMEENVLLPSYTEYLLFHWIYGVQLICDCDHMCISWFKTLNGLP</sequence>
<name>A0A0P0XHZ3_ORYSJ</name>
<accession>A0A0P0XHZ3</accession>
<dbReference type="Gramene" id="Os08t0530600-01">
    <property type="protein sequence ID" value="Os08t0530600-01"/>
    <property type="gene ID" value="Os08g0530600"/>
</dbReference>
<feature type="non-terminal residue" evidence="1">
    <location>
        <position position="1"/>
    </location>
</feature>
<reference evidence="1 2" key="2">
    <citation type="journal article" date="2013" name="Plant Cell Physiol.">
        <title>Rice Annotation Project Database (RAP-DB): an integrative and interactive database for rice genomics.</title>
        <authorList>
            <person name="Sakai H."/>
            <person name="Lee S.S."/>
            <person name="Tanaka T."/>
            <person name="Numa H."/>
            <person name="Kim J."/>
            <person name="Kawahara Y."/>
            <person name="Wakimoto H."/>
            <person name="Yang C.C."/>
            <person name="Iwamoto M."/>
            <person name="Abe T."/>
            <person name="Yamada Y."/>
            <person name="Muto A."/>
            <person name="Inokuchi H."/>
            <person name="Ikemura T."/>
            <person name="Matsumoto T."/>
            <person name="Sasaki T."/>
            <person name="Itoh T."/>
        </authorList>
    </citation>
    <scope>NUCLEOTIDE SEQUENCE [LARGE SCALE GENOMIC DNA]</scope>
    <source>
        <strain evidence="2">cv. Nipponbare</strain>
    </source>
</reference>
<reference evidence="1 2" key="3">
    <citation type="journal article" date="2013" name="Rice">
        <title>Improvement of the Oryza sativa Nipponbare reference genome using next generation sequence and optical map data.</title>
        <authorList>
            <person name="Kawahara Y."/>
            <person name="de la Bastide M."/>
            <person name="Hamilton J.P."/>
            <person name="Kanamori H."/>
            <person name="McCombie W.R."/>
            <person name="Ouyang S."/>
            <person name="Schwartz D.C."/>
            <person name="Tanaka T."/>
            <person name="Wu J."/>
            <person name="Zhou S."/>
            <person name="Childs K.L."/>
            <person name="Davidson R.M."/>
            <person name="Lin H."/>
            <person name="Quesada-Ocampo L."/>
            <person name="Vaillancourt B."/>
            <person name="Sakai H."/>
            <person name="Lee S.S."/>
            <person name="Kim J."/>
            <person name="Numa H."/>
            <person name="Itoh T."/>
            <person name="Buell C.R."/>
            <person name="Matsumoto T."/>
        </authorList>
    </citation>
    <scope>NUCLEOTIDE SEQUENCE [LARGE SCALE GENOMIC DNA]</scope>
    <source>
        <strain evidence="2">cv. Nipponbare</strain>
    </source>
</reference>
<protein>
    <submittedName>
        <fullName evidence="1">Os08g0530600 protein</fullName>
    </submittedName>
</protein>
<dbReference type="Proteomes" id="UP000059680">
    <property type="component" value="Chromosome 8"/>
</dbReference>
<keyword evidence="2" id="KW-1185">Reference proteome</keyword>
<dbReference type="InParanoid" id="A0A0P0XHZ3"/>
<proteinExistence type="predicted"/>
<dbReference type="EMBL" id="AP014964">
    <property type="protein sequence ID" value="BAT06392.1"/>
    <property type="molecule type" value="Genomic_DNA"/>
</dbReference>
<dbReference type="AlphaFoldDB" id="A0A0P0XHZ3"/>
<dbReference type="PaxDb" id="39947-A0A0P0XHZ3"/>
<gene>
    <name evidence="1" type="ordered locus">Os08g0530600</name>
    <name evidence="1" type="ORF">OSNPB_080530600</name>
</gene>
<evidence type="ECO:0000313" key="2">
    <source>
        <dbReference type="Proteomes" id="UP000059680"/>
    </source>
</evidence>
<reference evidence="2" key="1">
    <citation type="journal article" date="2005" name="Nature">
        <title>The map-based sequence of the rice genome.</title>
        <authorList>
            <consortium name="International rice genome sequencing project (IRGSP)"/>
            <person name="Matsumoto T."/>
            <person name="Wu J."/>
            <person name="Kanamori H."/>
            <person name="Katayose Y."/>
            <person name="Fujisawa M."/>
            <person name="Namiki N."/>
            <person name="Mizuno H."/>
            <person name="Yamamoto K."/>
            <person name="Antonio B.A."/>
            <person name="Baba T."/>
            <person name="Sakata K."/>
            <person name="Nagamura Y."/>
            <person name="Aoki H."/>
            <person name="Arikawa K."/>
            <person name="Arita K."/>
            <person name="Bito T."/>
            <person name="Chiden Y."/>
            <person name="Fujitsuka N."/>
            <person name="Fukunaka R."/>
            <person name="Hamada M."/>
            <person name="Harada C."/>
            <person name="Hayashi A."/>
            <person name="Hijishita S."/>
            <person name="Honda M."/>
            <person name="Hosokawa S."/>
            <person name="Ichikawa Y."/>
            <person name="Idonuma A."/>
            <person name="Iijima M."/>
            <person name="Ikeda M."/>
            <person name="Ikeno M."/>
            <person name="Ito K."/>
            <person name="Ito S."/>
            <person name="Ito T."/>
            <person name="Ito Y."/>
            <person name="Ito Y."/>
            <person name="Iwabuchi A."/>
            <person name="Kamiya K."/>
            <person name="Karasawa W."/>
            <person name="Kurita K."/>
            <person name="Katagiri S."/>
            <person name="Kikuta A."/>
            <person name="Kobayashi H."/>
            <person name="Kobayashi N."/>
            <person name="Machita K."/>
            <person name="Maehara T."/>
            <person name="Masukawa M."/>
            <person name="Mizubayashi T."/>
            <person name="Mukai Y."/>
            <person name="Nagasaki H."/>
            <person name="Nagata Y."/>
            <person name="Naito S."/>
            <person name="Nakashima M."/>
            <person name="Nakama Y."/>
            <person name="Nakamichi Y."/>
            <person name="Nakamura M."/>
            <person name="Meguro A."/>
            <person name="Negishi M."/>
            <person name="Ohta I."/>
            <person name="Ohta T."/>
            <person name="Okamoto M."/>
            <person name="Ono N."/>
            <person name="Saji S."/>
            <person name="Sakaguchi M."/>
            <person name="Sakai K."/>
            <person name="Shibata M."/>
            <person name="Shimokawa T."/>
            <person name="Song J."/>
            <person name="Takazaki Y."/>
            <person name="Terasawa K."/>
            <person name="Tsugane M."/>
            <person name="Tsuji K."/>
            <person name="Ueda S."/>
            <person name="Waki K."/>
            <person name="Yamagata H."/>
            <person name="Yamamoto M."/>
            <person name="Yamamoto S."/>
            <person name="Yamane H."/>
            <person name="Yoshiki S."/>
            <person name="Yoshihara R."/>
            <person name="Yukawa K."/>
            <person name="Zhong H."/>
            <person name="Yano M."/>
            <person name="Yuan Q."/>
            <person name="Ouyang S."/>
            <person name="Liu J."/>
            <person name="Jones K.M."/>
            <person name="Gansberger K."/>
            <person name="Moffat K."/>
            <person name="Hill J."/>
            <person name="Bera J."/>
            <person name="Fadrosh D."/>
            <person name="Jin S."/>
            <person name="Johri S."/>
            <person name="Kim M."/>
            <person name="Overton L."/>
            <person name="Reardon M."/>
            <person name="Tsitrin T."/>
            <person name="Vuong H."/>
            <person name="Weaver B."/>
            <person name="Ciecko A."/>
            <person name="Tallon L."/>
            <person name="Jackson J."/>
            <person name="Pai G."/>
            <person name="Aken S.V."/>
            <person name="Utterback T."/>
            <person name="Reidmuller S."/>
            <person name="Feldblyum T."/>
            <person name="Hsiao J."/>
            <person name="Zismann V."/>
            <person name="Iobst S."/>
            <person name="de Vazeille A.R."/>
            <person name="Buell C.R."/>
            <person name="Ying K."/>
            <person name="Li Y."/>
            <person name="Lu T."/>
            <person name="Huang Y."/>
            <person name="Zhao Q."/>
            <person name="Feng Q."/>
            <person name="Zhang L."/>
            <person name="Zhu J."/>
            <person name="Weng Q."/>
            <person name="Mu J."/>
            <person name="Lu Y."/>
            <person name="Fan D."/>
            <person name="Liu Y."/>
            <person name="Guan J."/>
            <person name="Zhang Y."/>
            <person name="Yu S."/>
            <person name="Liu X."/>
            <person name="Zhang Y."/>
            <person name="Hong G."/>
            <person name="Han B."/>
            <person name="Choisne N."/>
            <person name="Demange N."/>
            <person name="Orjeda G."/>
            <person name="Samain S."/>
            <person name="Cattolico L."/>
            <person name="Pelletier E."/>
            <person name="Couloux A."/>
            <person name="Segurens B."/>
            <person name="Wincker P."/>
            <person name="D'Hont A."/>
            <person name="Scarpelli C."/>
            <person name="Weissenbach J."/>
            <person name="Salanoubat M."/>
            <person name="Quetier F."/>
            <person name="Yu Y."/>
            <person name="Kim H.R."/>
            <person name="Rambo T."/>
            <person name="Currie J."/>
            <person name="Collura K."/>
            <person name="Luo M."/>
            <person name="Yang T."/>
            <person name="Ammiraju J.S.S."/>
            <person name="Engler F."/>
            <person name="Soderlund C."/>
            <person name="Wing R.A."/>
            <person name="Palmer L.E."/>
            <person name="de la Bastide M."/>
            <person name="Spiegel L."/>
            <person name="Nascimento L."/>
            <person name="Zutavern T."/>
            <person name="O'Shaughnessy A."/>
            <person name="Dike S."/>
            <person name="Dedhia N."/>
            <person name="Preston R."/>
            <person name="Balija V."/>
            <person name="McCombie W.R."/>
            <person name="Chow T."/>
            <person name="Chen H."/>
            <person name="Chung M."/>
            <person name="Chen C."/>
            <person name="Shaw J."/>
            <person name="Wu H."/>
            <person name="Hsiao K."/>
            <person name="Chao Y."/>
            <person name="Chu M."/>
            <person name="Cheng C."/>
            <person name="Hour A."/>
            <person name="Lee P."/>
            <person name="Lin S."/>
            <person name="Lin Y."/>
            <person name="Liou J."/>
            <person name="Liu S."/>
            <person name="Hsing Y."/>
            <person name="Raghuvanshi S."/>
            <person name="Mohanty A."/>
            <person name="Bharti A.K."/>
            <person name="Gaur A."/>
            <person name="Gupta V."/>
            <person name="Kumar D."/>
            <person name="Ravi V."/>
            <person name="Vij S."/>
            <person name="Kapur A."/>
            <person name="Khurana P."/>
            <person name="Khurana P."/>
            <person name="Khurana J.P."/>
            <person name="Tyagi A.K."/>
            <person name="Gaikwad K."/>
            <person name="Singh A."/>
            <person name="Dalal V."/>
            <person name="Srivastava S."/>
            <person name="Dixit A."/>
            <person name="Pal A.K."/>
            <person name="Ghazi I.A."/>
            <person name="Yadav M."/>
            <person name="Pandit A."/>
            <person name="Bhargava A."/>
            <person name="Sureshbabu K."/>
            <person name="Batra K."/>
            <person name="Sharma T.R."/>
            <person name="Mohapatra T."/>
            <person name="Singh N.K."/>
            <person name="Messing J."/>
            <person name="Nelson A.B."/>
            <person name="Fuks G."/>
            <person name="Kavchok S."/>
            <person name="Keizer G."/>
            <person name="Linton E."/>
            <person name="Llaca V."/>
            <person name="Song R."/>
            <person name="Tanyolac B."/>
            <person name="Young S."/>
            <person name="Ho-Il K."/>
            <person name="Hahn J.H."/>
            <person name="Sangsakoo G."/>
            <person name="Vanavichit A."/>
            <person name="de Mattos Luiz.A.T."/>
            <person name="Zimmer P.D."/>
            <person name="Malone G."/>
            <person name="Dellagostin O."/>
            <person name="de Oliveira A.C."/>
            <person name="Bevan M."/>
            <person name="Bancroft I."/>
            <person name="Minx P."/>
            <person name="Cordum H."/>
            <person name="Wilson R."/>
            <person name="Cheng Z."/>
            <person name="Jin W."/>
            <person name="Jiang J."/>
            <person name="Leong S.A."/>
            <person name="Iwama H."/>
            <person name="Gojobori T."/>
            <person name="Itoh T."/>
            <person name="Niimura Y."/>
            <person name="Fujii Y."/>
            <person name="Habara T."/>
            <person name="Sakai H."/>
            <person name="Sato Y."/>
            <person name="Wilson G."/>
            <person name="Kumar K."/>
            <person name="McCouch S."/>
            <person name="Juretic N."/>
            <person name="Hoen D."/>
            <person name="Wright S."/>
            <person name="Bruskiewich R."/>
            <person name="Bureau T."/>
            <person name="Miyao A."/>
            <person name="Hirochika H."/>
            <person name="Nishikawa T."/>
            <person name="Kadowaki K."/>
            <person name="Sugiura M."/>
            <person name="Burr B."/>
            <person name="Sasaki T."/>
        </authorList>
    </citation>
    <scope>NUCLEOTIDE SEQUENCE [LARGE SCALE GENOMIC DNA]</scope>
    <source>
        <strain evidence="2">cv. Nipponbare</strain>
    </source>
</reference>
<evidence type="ECO:0000313" key="1">
    <source>
        <dbReference type="EMBL" id="BAT06392.1"/>
    </source>
</evidence>